<sequence>KTGLRCPESGQWCIRIEEGLVLHKRRFRKGDVLPTYRRYQPRWLSLLDDIFGMRHQDIEVVWELVRHADHVS</sequence>
<dbReference type="Proteomes" id="UP000254258">
    <property type="component" value="Unassembled WGS sequence"/>
</dbReference>
<dbReference type="AlphaFoldDB" id="A0A370WRL1"/>
<proteinExistence type="predicted"/>
<protein>
    <submittedName>
        <fullName evidence="1">Sel1 repeat family protein</fullName>
    </submittedName>
</protein>
<dbReference type="EMBL" id="QRBE01000022">
    <property type="protein sequence ID" value="RDS78809.1"/>
    <property type="molecule type" value="Genomic_DNA"/>
</dbReference>
<name>A0A370WRL1_9GAMM</name>
<gene>
    <name evidence="1" type="ORF">DWU98_20790</name>
</gene>
<accession>A0A370WRL1</accession>
<keyword evidence="2" id="KW-1185">Reference proteome</keyword>
<organism evidence="1 2">
    <name type="scientific">Dyella monticola</name>
    <dbReference type="NCBI Taxonomy" id="1927958"/>
    <lineage>
        <taxon>Bacteria</taxon>
        <taxon>Pseudomonadati</taxon>
        <taxon>Pseudomonadota</taxon>
        <taxon>Gammaproteobacteria</taxon>
        <taxon>Lysobacterales</taxon>
        <taxon>Rhodanobacteraceae</taxon>
        <taxon>Dyella</taxon>
    </lineage>
</organism>
<comment type="caution">
    <text evidence="1">The sequence shown here is derived from an EMBL/GenBank/DDBJ whole genome shotgun (WGS) entry which is preliminary data.</text>
</comment>
<evidence type="ECO:0000313" key="1">
    <source>
        <dbReference type="EMBL" id="RDS78809.1"/>
    </source>
</evidence>
<feature type="non-terminal residue" evidence="1">
    <location>
        <position position="1"/>
    </location>
</feature>
<evidence type="ECO:0000313" key="2">
    <source>
        <dbReference type="Proteomes" id="UP000254258"/>
    </source>
</evidence>
<reference evidence="1 2" key="1">
    <citation type="submission" date="2018-07" db="EMBL/GenBank/DDBJ databases">
        <title>Dyella monticola sp. nov. and Dyella psychrodurans sp. nov. isolated from monsoon evergreen broad-leaved forest soil of Dinghu Mountain, China.</title>
        <authorList>
            <person name="Gao Z."/>
            <person name="Qiu L."/>
        </authorList>
    </citation>
    <scope>NUCLEOTIDE SEQUENCE [LARGE SCALE GENOMIC DNA]</scope>
    <source>
        <strain evidence="1 2">4G-K06</strain>
    </source>
</reference>